<keyword evidence="8" id="KW-0812">Transmembrane</keyword>
<feature type="domain" description="Cyclic nucleotide-binding" evidence="15">
    <location>
        <begin position="210"/>
        <end position="304"/>
    </location>
</feature>
<feature type="region of interest" description="Disordered" evidence="14">
    <location>
        <begin position="261"/>
        <end position="282"/>
    </location>
</feature>
<evidence type="ECO:0000256" key="12">
    <source>
        <dbReference type="ARBA" id="ARBA00023136"/>
    </source>
</evidence>
<evidence type="ECO:0000256" key="3">
    <source>
        <dbReference type="ARBA" id="ARBA00004435"/>
    </source>
</evidence>
<keyword evidence="7" id="KW-1003">Cell membrane</keyword>
<feature type="compositionally biased region" description="Low complexity" evidence="14">
    <location>
        <begin position="338"/>
        <end position="349"/>
    </location>
</feature>
<evidence type="ECO:0000313" key="16">
    <source>
        <dbReference type="EMBL" id="CAB9517781.1"/>
    </source>
</evidence>
<dbReference type="InterPro" id="IPR006916">
    <property type="entry name" value="POPDC1-3"/>
</dbReference>
<keyword evidence="6" id="KW-0217">Developmental protein</keyword>
<evidence type="ECO:0000256" key="5">
    <source>
        <dbReference type="ARBA" id="ARBA00022427"/>
    </source>
</evidence>
<proteinExistence type="inferred from homology"/>
<dbReference type="Pfam" id="PF04831">
    <property type="entry name" value="POPDC1-3"/>
    <property type="match status" value="1"/>
</dbReference>
<evidence type="ECO:0000256" key="6">
    <source>
        <dbReference type="ARBA" id="ARBA00022473"/>
    </source>
</evidence>
<keyword evidence="5" id="KW-0796">Tight junction</keyword>
<comment type="similarity">
    <text evidence="4">Belongs to the popeye family.</text>
</comment>
<dbReference type="PANTHER" id="PTHR12101:SF17">
    <property type="entry name" value="BLOOD VESSEL EPICARDIAL SUBSTANCE"/>
    <property type="match status" value="1"/>
</dbReference>
<dbReference type="InterPro" id="IPR000595">
    <property type="entry name" value="cNMP-bd_dom"/>
</dbReference>
<dbReference type="GO" id="GO:0007155">
    <property type="term" value="P:cell adhesion"/>
    <property type="evidence" value="ECO:0007669"/>
    <property type="project" value="UniProtKB-KW"/>
</dbReference>
<dbReference type="InterPro" id="IPR014710">
    <property type="entry name" value="RmlC-like_jellyroll"/>
</dbReference>
<evidence type="ECO:0000256" key="14">
    <source>
        <dbReference type="SAM" id="MobiDB-lite"/>
    </source>
</evidence>
<dbReference type="Gene3D" id="2.60.120.10">
    <property type="entry name" value="Jelly Rolls"/>
    <property type="match status" value="1"/>
</dbReference>
<evidence type="ECO:0000313" key="17">
    <source>
        <dbReference type="Proteomes" id="UP001153069"/>
    </source>
</evidence>
<dbReference type="GO" id="GO:0005923">
    <property type="term" value="C:bicellular tight junction"/>
    <property type="evidence" value="ECO:0007669"/>
    <property type="project" value="UniProtKB-SubCell"/>
</dbReference>
<organism evidence="16 17">
    <name type="scientific">Seminavis robusta</name>
    <dbReference type="NCBI Taxonomy" id="568900"/>
    <lineage>
        <taxon>Eukaryota</taxon>
        <taxon>Sar</taxon>
        <taxon>Stramenopiles</taxon>
        <taxon>Ochrophyta</taxon>
        <taxon>Bacillariophyta</taxon>
        <taxon>Bacillariophyceae</taxon>
        <taxon>Bacillariophycidae</taxon>
        <taxon>Naviculales</taxon>
        <taxon>Naviculaceae</taxon>
        <taxon>Seminavis</taxon>
    </lineage>
</organism>
<dbReference type="OrthoDB" id="347381at2759"/>
<dbReference type="SUPFAM" id="SSF51206">
    <property type="entry name" value="cAMP-binding domain-like"/>
    <property type="match status" value="1"/>
</dbReference>
<keyword evidence="9" id="KW-0130">Cell adhesion</keyword>
<feature type="compositionally biased region" description="Basic and acidic residues" evidence="14">
    <location>
        <begin position="318"/>
        <end position="337"/>
    </location>
</feature>
<gene>
    <name evidence="16" type="ORF">SEMRO_880_G215050.1</name>
</gene>
<feature type="region of interest" description="Disordered" evidence="14">
    <location>
        <begin position="304"/>
        <end position="363"/>
    </location>
</feature>
<dbReference type="AlphaFoldDB" id="A0A9N8HL18"/>
<evidence type="ECO:0000256" key="7">
    <source>
        <dbReference type="ARBA" id="ARBA00022475"/>
    </source>
</evidence>
<dbReference type="PROSITE" id="PS50042">
    <property type="entry name" value="CNMP_BINDING_3"/>
    <property type="match status" value="1"/>
</dbReference>
<protein>
    <recommendedName>
        <fullName evidence="15">Cyclic nucleotide-binding domain-containing protein</fullName>
    </recommendedName>
</protein>
<dbReference type="InterPro" id="IPR018490">
    <property type="entry name" value="cNMP-bd_dom_sf"/>
</dbReference>
<comment type="subcellular location">
    <subcellularLocation>
        <location evidence="3">Cell junction</location>
        <location evidence="3">Tight junction</location>
    </subcellularLocation>
    <subcellularLocation>
        <location evidence="1">Lateral cell membrane</location>
    </subcellularLocation>
    <subcellularLocation>
        <location evidence="2">Membrane</location>
        <topology evidence="2">Multi-pass membrane protein</topology>
    </subcellularLocation>
</comment>
<evidence type="ECO:0000256" key="13">
    <source>
        <dbReference type="ARBA" id="ARBA00023180"/>
    </source>
</evidence>
<dbReference type="GO" id="GO:0030552">
    <property type="term" value="F:cAMP binding"/>
    <property type="evidence" value="ECO:0007669"/>
    <property type="project" value="TreeGrafter"/>
</dbReference>
<evidence type="ECO:0000259" key="15">
    <source>
        <dbReference type="PROSITE" id="PS50042"/>
    </source>
</evidence>
<dbReference type="PANTHER" id="PTHR12101">
    <property type="entry name" value="POPEYE DOMAIN CONTAINING PROTEIN"/>
    <property type="match status" value="1"/>
</dbReference>
<evidence type="ECO:0000256" key="2">
    <source>
        <dbReference type="ARBA" id="ARBA00004141"/>
    </source>
</evidence>
<feature type="region of interest" description="Disordered" evidence="14">
    <location>
        <begin position="446"/>
        <end position="472"/>
    </location>
</feature>
<keyword evidence="11" id="KW-1133">Transmembrane helix</keyword>
<evidence type="ECO:0000256" key="8">
    <source>
        <dbReference type="ARBA" id="ARBA00022692"/>
    </source>
</evidence>
<feature type="compositionally biased region" description="Basic and acidic residues" evidence="14">
    <location>
        <begin position="446"/>
        <end position="464"/>
    </location>
</feature>
<dbReference type="EMBL" id="CAICTM010000879">
    <property type="protein sequence ID" value="CAB9517781.1"/>
    <property type="molecule type" value="Genomic_DNA"/>
</dbReference>
<name>A0A9N8HL18_9STRA</name>
<comment type="caution">
    <text evidence="16">The sequence shown here is derived from an EMBL/GenBank/DDBJ whole genome shotgun (WGS) entry which is preliminary data.</text>
</comment>
<dbReference type="CDD" id="cd00038">
    <property type="entry name" value="CAP_ED"/>
    <property type="match status" value="1"/>
</dbReference>
<dbReference type="SMART" id="SM00100">
    <property type="entry name" value="cNMP"/>
    <property type="match status" value="1"/>
</dbReference>
<keyword evidence="17" id="KW-1185">Reference proteome</keyword>
<dbReference type="Proteomes" id="UP001153069">
    <property type="component" value="Unassembled WGS sequence"/>
</dbReference>
<evidence type="ECO:0000256" key="10">
    <source>
        <dbReference type="ARBA" id="ARBA00022949"/>
    </source>
</evidence>
<keyword evidence="12" id="KW-0472">Membrane</keyword>
<sequence length="472" mass="52699">MPRRGPSLQKLLSRRQLNEQQLEKVASALLEGSKSSTRPRYVKGTHNGRFFRIKLHPEPTHSKPSHLPQLPPSGGPFPHGFKTVLHNTKPHSAPNNKNQKAESVVEDYWQFVKEWMKENWPTVVLNMGSVATLIGFTRSDVLELRMLSVTGSTANVIYNFTLSPTRYLPVCWSALFATVNGFKIREILQERHSEVHMTPEQEDTYIQFFLPHGITPRQYQVLEESAEQVVVPKGSAIIRQGDEMDYVCLVVSGSTRASISGRRLTAASAVSPSSLEEEKAGGNSGAWIGEMAFLETYWTKEQQRKRINNTKNPSTKNDAAETDKSAENVDEPTKAKEATANATNDTATTKPPPPPESKPKVSNKPVNRYTIVAVEDCLVWRWKFEQVEAMMSKSTDFRAALSRAMTSAIVSKVINFTVGKSTALPTWSTWLDDWRYNAGARVNVKTEELAPPEQDKPSETENKVEAAIASST</sequence>
<keyword evidence="13" id="KW-0325">Glycoprotein</keyword>
<keyword evidence="10" id="KW-0965">Cell junction</keyword>
<evidence type="ECO:0000256" key="4">
    <source>
        <dbReference type="ARBA" id="ARBA00007146"/>
    </source>
</evidence>
<dbReference type="GO" id="GO:0016328">
    <property type="term" value="C:lateral plasma membrane"/>
    <property type="evidence" value="ECO:0007669"/>
    <property type="project" value="UniProtKB-SubCell"/>
</dbReference>
<evidence type="ECO:0000256" key="9">
    <source>
        <dbReference type="ARBA" id="ARBA00022889"/>
    </source>
</evidence>
<evidence type="ECO:0000256" key="11">
    <source>
        <dbReference type="ARBA" id="ARBA00022989"/>
    </source>
</evidence>
<accession>A0A9N8HL18</accession>
<dbReference type="InterPro" id="IPR055272">
    <property type="entry name" value="POPDC1-3_dom"/>
</dbReference>
<evidence type="ECO:0000256" key="1">
    <source>
        <dbReference type="ARBA" id="ARBA00004124"/>
    </source>
</evidence>
<reference evidence="16" key="1">
    <citation type="submission" date="2020-06" db="EMBL/GenBank/DDBJ databases">
        <authorList>
            <consortium name="Plant Systems Biology data submission"/>
        </authorList>
    </citation>
    <scope>NUCLEOTIDE SEQUENCE</scope>
    <source>
        <strain evidence="16">D6</strain>
    </source>
</reference>